<dbReference type="EC" id="2.1.1.228" evidence="11"/>
<evidence type="ECO:0000256" key="12">
    <source>
        <dbReference type="SAM" id="MobiDB-lite"/>
    </source>
</evidence>
<dbReference type="InterPro" id="IPR029063">
    <property type="entry name" value="SAM-dependent_MTases_sf"/>
</dbReference>
<dbReference type="PROSITE" id="PS51684">
    <property type="entry name" value="SAM_MT_TRM5_TYW2"/>
    <property type="match status" value="1"/>
</dbReference>
<feature type="compositionally biased region" description="Low complexity" evidence="12">
    <location>
        <begin position="10"/>
        <end position="25"/>
    </location>
</feature>
<comment type="subunit">
    <text evidence="11">Monomer.</text>
</comment>
<feature type="binding site" evidence="11">
    <location>
        <begin position="1507"/>
        <end position="1508"/>
    </location>
    <ligand>
        <name>S-adenosyl-L-methionine</name>
        <dbReference type="ChEBI" id="CHEBI:59789"/>
    </ligand>
</feature>
<dbReference type="STRING" id="1448316.A0A395H5K7"/>
<evidence type="ECO:0000256" key="8">
    <source>
        <dbReference type="ARBA" id="ARBA00023128"/>
    </source>
</evidence>
<dbReference type="GO" id="GO:0070901">
    <property type="term" value="P:mitochondrial tRNA methylation"/>
    <property type="evidence" value="ECO:0007669"/>
    <property type="project" value="UniProtKB-ARBA"/>
</dbReference>
<dbReference type="PANTHER" id="PTHR47185:SF1">
    <property type="entry name" value="PX DOMAIN-CONTAINING PROTEIN YPR097W"/>
    <property type="match status" value="1"/>
</dbReference>
<sequence length="1849" mass="209043">MASAPNGVQSGARPPASPTSSSPAPGQILTGKQEHYLKRELIARQVQSEIAELNSPTALQRFGAPFKSEFGEVAPVDSELPILRYIFVHHVRNFPFLDQAREKEFWQDKLQVVRVSLGKPQSFAKKHVSSSEDRLEETKRRKLARKCEKLVELMMVSGIPTASGYEERIQFSEMEVVDRGANEKGLLVNMPEGNAIHGWDINVAAVRVTSVRRTVRYHQHAEFILRVRREGRPDQFVARRYGDFAKLHKRLRTEFPGKPLPPLPRKNKSSMTTSWFGSADDEASSVSSVSTVGVSAVDESYSSRNLAPGTHHHRSLSRSSKRSLRSPRASSEGSRETVLYREDQRVSLRAFLRTLLQNKRVAETKALEEFLTADPVTLNEEEKLDMQKRKDVDAVRIEEQKRFYEIARARAAELDAYMENFRRDIVESNGLTKLFAEIKEKPTVQDLSPKYQKFAEWLRIEVAATLYHLFLAEDNSPELFAQAKRIHSLVPYTLLKNVIRIANPAAVMAGVLDLFLAQPFGSRSLLQRIFSMTLNDGIKAFQKSIDALASKVDDPILCQKLKAFTDSSEDLKNEIRAEAAAEDVDIIVAILRTELLQPELAPEQFGKVFNAYVAWNQAVDNVEVELREGAHWFANLKQLLKLYTRQRDKSMMLSIVEEPVTLQLFRDLFTIFYEPLVRVYKSANVYSSITDFAHFADDAIAVIEKCQRQDVSADPNQTVQAFIDLCERHQSSFYKFVHEVHLHDNGLFTSLMAWIGDILEFLRKGPRGGELDMNALLRGAKDFGQIDNNKALEEINALIKWHEDRKRWHMNKTRQKMAAEGTGHEGYLGNAPFRGSDFGLDEADLEDLAISDAESEGSEELDEEEDLDPITAERRRRVKQQDQLRRTAGEPVKPDVSEILKLSESFGVMLRQPVIPKLYSPPITHAVSHQILQRRGVASLAPPSRSSLWALPRRVYTCQKPQAQRCRFFLWASDAEIREKHAVLSNSHSEPVSFTPETPSKKPRLSATGLLTPQTDRTVRYGASMAATPGGRVGFNMPPQSAKARMMSEDMEEFEWDDDDAAVGKIFGPGGQQEQQSAPLRQPDFGPPKTPSGTQSAPGKRKFSDIDDGDSEKTVSFTPTSLARSHTVSFSSTVPGSPSSMVFPVTPTPVKFRGVGPSAGGGDSPGEVKESLVETAVKILEQHQVGISKEAKDELVNVMRSYELQMKGIIRGRDISRIVLKKKDEQIKELNERIARLERGHDLPAMFRPPVNRAMRVLDRSFFRRTVPVSAAAIFKISDISNVRKELTKSRDLLQLPRLGSIREIKVDDLVHKCLLLKEEVKHNDPATWSPTISELVQKGVVGVKPYDLTLEYDYWTYADIMSCILPEDMLDEIPQGFTQVGHVSHLNLREQYLPYKHLIAQVLMDKNPNVSTVIRKTEDVGSHSQFRTFPFELLAGKNDLNVIQHEQNCEFRFDYSRVYWNSRLETEHRRLVDKFRPGEMVCDVMAGVGPFAVPAGRKKIFVWANDLNPHGYEVMLDAIKRNKADKFVTPFNKDGREFIRWSAHELLESPHTVTVEPKVRRSKKAAAEEAGQPLPQPEVFHRPNVFHHYVMNLPGNAIEFLDAFVGVYAGKESLFAPHTSQPLPMVHVYCFSGHSADEHDDHVDVCQRISERIGYTITTEDRVGGSGNQEIELAIHNVRLVSPNKQMFCASFRLPKEQATMSVQLPPATHRKRTLPQGELEAASTLKLGADQNTHTLSLSEARLVINKVLENKRRGGKKYEEPENLTKTLDYLEVFARFKDEENIKAVERLLNSHTELEMFERSQLGSLCCDNAEEAKSLIPSLQHKISDGDLQELLDELTKLRNFTE</sequence>
<keyword evidence="5 11" id="KW-0808">Transferase</keyword>
<evidence type="ECO:0000256" key="9">
    <source>
        <dbReference type="ARBA" id="ARBA00023242"/>
    </source>
</evidence>
<dbReference type="FunFam" id="3.30.300.110:FF:000001">
    <property type="entry name" value="tRNA (guanine(37)-N1)-methyltransferase"/>
    <property type="match status" value="1"/>
</dbReference>
<dbReference type="Pfam" id="PF25133">
    <property type="entry name" value="TYW2_N_2"/>
    <property type="match status" value="1"/>
</dbReference>
<feature type="domain" description="SAM-dependent methyltransferase TRM5/TYW2-type" evidence="14">
    <location>
        <begin position="1378"/>
        <end position="1697"/>
    </location>
</feature>
<keyword evidence="4 11" id="KW-0489">Methyltransferase</keyword>
<dbReference type="InterPro" id="IPR010997">
    <property type="entry name" value="HRDC-like_sf"/>
</dbReference>
<keyword evidence="16" id="KW-1185">Reference proteome</keyword>
<dbReference type="FunFam" id="1.20.1250.40:FF:000003">
    <property type="entry name" value="DNA-directed RNA polymerase II subunit rpb4"/>
    <property type="match status" value="1"/>
</dbReference>
<dbReference type="HAMAP" id="MF_03152">
    <property type="entry name" value="TRM5"/>
    <property type="match status" value="1"/>
</dbReference>
<feature type="region of interest" description="Disordered" evidence="12">
    <location>
        <begin position="986"/>
        <end position="1137"/>
    </location>
</feature>
<feature type="compositionally biased region" description="Acidic residues" evidence="12">
    <location>
        <begin position="1049"/>
        <end position="1061"/>
    </location>
</feature>
<feature type="compositionally biased region" description="Polar residues" evidence="12">
    <location>
        <begin position="1114"/>
        <end position="1126"/>
    </location>
</feature>
<dbReference type="InterPro" id="IPR005574">
    <property type="entry name" value="Rpb4/RPC9"/>
</dbReference>
<feature type="binding site" evidence="11">
    <location>
        <position position="1593"/>
    </location>
    <ligand>
        <name>S-adenosyl-L-methionine</name>
        <dbReference type="ChEBI" id="CHEBI:59789"/>
    </ligand>
</feature>
<evidence type="ECO:0000256" key="6">
    <source>
        <dbReference type="ARBA" id="ARBA00022691"/>
    </source>
</evidence>
<dbReference type="GO" id="GO:0006352">
    <property type="term" value="P:DNA-templated transcription initiation"/>
    <property type="evidence" value="ECO:0007669"/>
    <property type="project" value="InterPro"/>
</dbReference>
<accession>A0A395H5K7</accession>
<feature type="region of interest" description="Disordered" evidence="12">
    <location>
        <begin position="853"/>
        <end position="891"/>
    </location>
</feature>
<evidence type="ECO:0000256" key="10">
    <source>
        <dbReference type="ARBA" id="ARBA00047783"/>
    </source>
</evidence>
<dbReference type="GO" id="GO:0030880">
    <property type="term" value="C:RNA polymerase complex"/>
    <property type="evidence" value="ECO:0007669"/>
    <property type="project" value="InterPro"/>
</dbReference>
<dbReference type="InterPro" id="IPR024554">
    <property type="entry name" value="LEC1-like_C"/>
</dbReference>
<keyword evidence="8 11" id="KW-0496">Mitochondrion</keyword>
<dbReference type="Gene3D" id="3.30.300.110">
    <property type="entry name" value="Met-10+ protein-like domains"/>
    <property type="match status" value="1"/>
</dbReference>
<evidence type="ECO:0000256" key="11">
    <source>
        <dbReference type="HAMAP-Rule" id="MF_03152"/>
    </source>
</evidence>
<dbReference type="SUPFAM" id="SSF64268">
    <property type="entry name" value="PX domain"/>
    <property type="match status" value="1"/>
</dbReference>
<evidence type="ECO:0000313" key="16">
    <source>
        <dbReference type="Proteomes" id="UP000249402"/>
    </source>
</evidence>
<dbReference type="InterPro" id="IPR056743">
    <property type="entry name" value="TRM5-TYW2-like_MTfase"/>
</dbReference>
<dbReference type="Pfam" id="PF12828">
    <property type="entry name" value="PXB"/>
    <property type="match status" value="1"/>
</dbReference>
<feature type="region of interest" description="Disordered" evidence="12">
    <location>
        <begin position="1"/>
        <end position="30"/>
    </location>
</feature>
<proteinExistence type="inferred from homology"/>
<organism evidence="15 16">
    <name type="scientific">Aspergillus ibericus CBS 121593</name>
    <dbReference type="NCBI Taxonomy" id="1448316"/>
    <lineage>
        <taxon>Eukaryota</taxon>
        <taxon>Fungi</taxon>
        <taxon>Dikarya</taxon>
        <taxon>Ascomycota</taxon>
        <taxon>Pezizomycotina</taxon>
        <taxon>Eurotiomycetes</taxon>
        <taxon>Eurotiomycetidae</taxon>
        <taxon>Eurotiales</taxon>
        <taxon>Aspergillaceae</taxon>
        <taxon>Aspergillus</taxon>
        <taxon>Aspergillus subgen. Circumdati</taxon>
    </lineage>
</organism>
<dbReference type="Pfam" id="PF03874">
    <property type="entry name" value="RNA_pol_Rpb4"/>
    <property type="match status" value="1"/>
</dbReference>
<dbReference type="OrthoDB" id="2117459at2759"/>
<evidence type="ECO:0000256" key="7">
    <source>
        <dbReference type="ARBA" id="ARBA00022694"/>
    </source>
</evidence>
<feature type="compositionally biased region" description="Basic and acidic residues" evidence="12">
    <location>
        <begin position="879"/>
        <end position="891"/>
    </location>
</feature>
<comment type="similarity">
    <text evidence="2">Belongs to the class I-like SAM-binding methyltransferase superfamily. TRM5/TYW2 family.</text>
</comment>
<feature type="region of interest" description="Disordered" evidence="12">
    <location>
        <begin position="303"/>
        <end position="338"/>
    </location>
</feature>
<protein>
    <recommendedName>
        <fullName evidence="11">tRNA (guanine(37)-N1)-methyltransferase</fullName>
        <ecNumber evidence="11">2.1.1.228</ecNumber>
    </recommendedName>
    <alternativeName>
        <fullName evidence="11">M1G-methyltransferase</fullName>
    </alternativeName>
    <alternativeName>
        <fullName evidence="11">tRNA [GM37] methyltransferase</fullName>
    </alternativeName>
    <alternativeName>
        <fullName evidence="11">tRNA methyltransferase 5</fullName>
    </alternativeName>
</protein>
<comment type="subcellular location">
    <subcellularLocation>
        <location evidence="11">Mitochondrion matrix</location>
    </subcellularLocation>
    <subcellularLocation>
        <location evidence="1 11">Nucleus</location>
    </subcellularLocation>
    <subcellularLocation>
        <location evidence="11">Cytoplasm</location>
    </subcellularLocation>
    <text evidence="11">Predominantly in the mitochondria and in the nucleus.</text>
</comment>
<dbReference type="EMBL" id="KZ824429">
    <property type="protein sequence ID" value="RAL02966.1"/>
    <property type="molecule type" value="Genomic_DNA"/>
</dbReference>
<feature type="compositionally biased region" description="Polar residues" evidence="12">
    <location>
        <begin position="986"/>
        <end position="998"/>
    </location>
</feature>
<dbReference type="Gene3D" id="1.20.1250.40">
    <property type="match status" value="1"/>
</dbReference>
<dbReference type="Pfam" id="PF12825">
    <property type="entry name" value="DUF3818"/>
    <property type="match status" value="1"/>
</dbReference>
<gene>
    <name evidence="11" type="primary">TRM5</name>
    <name evidence="15" type="ORF">BO80DRAFT_453675</name>
</gene>
<dbReference type="SUPFAM" id="SSF47819">
    <property type="entry name" value="HRDC-like"/>
    <property type="match status" value="1"/>
</dbReference>
<dbReference type="InterPro" id="IPR038324">
    <property type="entry name" value="Rpb4/RPC9_sf"/>
</dbReference>
<dbReference type="SUPFAM" id="SSF53335">
    <property type="entry name" value="S-adenosyl-L-methionine-dependent methyltransferases"/>
    <property type="match status" value="1"/>
</dbReference>
<dbReference type="InterPro" id="IPR001683">
    <property type="entry name" value="PX_dom"/>
</dbReference>
<evidence type="ECO:0000259" key="14">
    <source>
        <dbReference type="PROSITE" id="PS51684"/>
    </source>
</evidence>
<comment type="function">
    <text evidence="11">Specifically methylates the N1 position of guanosine-37 in various cytoplasmic and mitochondrial tRNAs. Methylation is not dependent on the nature of the nucleoside 5' of the target nucleoside. This is the first step in the biosynthesis of wybutosine (yW), a modified base adjacent to the anticodon of tRNAs and required for accurate decoding.</text>
</comment>
<feature type="binding site" evidence="11">
    <location>
        <position position="1469"/>
    </location>
    <ligand>
        <name>S-adenosyl-L-methionine</name>
        <dbReference type="ChEBI" id="CHEBI:59789"/>
    </ligand>
</feature>
<dbReference type="GO" id="GO:0035091">
    <property type="term" value="F:phosphatidylinositol binding"/>
    <property type="evidence" value="ECO:0007669"/>
    <property type="project" value="InterPro"/>
</dbReference>
<dbReference type="VEuPathDB" id="FungiDB:BO80DRAFT_453675"/>
<evidence type="ECO:0000256" key="2">
    <source>
        <dbReference type="ARBA" id="ARBA00009775"/>
    </source>
</evidence>
<reference evidence="15 16" key="1">
    <citation type="submission" date="2018-02" db="EMBL/GenBank/DDBJ databases">
        <title>The genomes of Aspergillus section Nigri reveals drivers in fungal speciation.</title>
        <authorList>
            <consortium name="DOE Joint Genome Institute"/>
            <person name="Vesth T.C."/>
            <person name="Nybo J."/>
            <person name="Theobald S."/>
            <person name="Brandl J."/>
            <person name="Frisvad J.C."/>
            <person name="Nielsen K.F."/>
            <person name="Lyhne E.K."/>
            <person name="Kogle M.E."/>
            <person name="Kuo A."/>
            <person name="Riley R."/>
            <person name="Clum A."/>
            <person name="Nolan M."/>
            <person name="Lipzen A."/>
            <person name="Salamov A."/>
            <person name="Henrissat B."/>
            <person name="Wiebenga A."/>
            <person name="De vries R.P."/>
            <person name="Grigoriev I.V."/>
            <person name="Mortensen U.H."/>
            <person name="Andersen M.R."/>
            <person name="Baker S.E."/>
        </authorList>
    </citation>
    <scope>NUCLEOTIDE SEQUENCE [LARGE SCALE GENOMIC DNA]</scope>
    <source>
        <strain evidence="15 16">CBS 121593</strain>
    </source>
</reference>
<dbReference type="Gene3D" id="3.40.50.150">
    <property type="entry name" value="Vaccinia Virus protein VP39"/>
    <property type="match status" value="1"/>
</dbReference>
<dbReference type="PANTHER" id="PTHR47185">
    <property type="entry name" value="PX DOMAIN-CONTAINING PROTEIN YPR097W"/>
    <property type="match status" value="1"/>
</dbReference>
<dbReference type="Pfam" id="PF00787">
    <property type="entry name" value="PX"/>
    <property type="match status" value="1"/>
</dbReference>
<feature type="region of interest" description="Disordered" evidence="12">
    <location>
        <begin position="253"/>
        <end position="279"/>
    </location>
</feature>
<dbReference type="GO" id="GO:0005634">
    <property type="term" value="C:nucleus"/>
    <property type="evidence" value="ECO:0007669"/>
    <property type="project" value="UniProtKB-SubCell"/>
</dbReference>
<dbReference type="InterPro" id="IPR006590">
    <property type="entry name" value="RNA_pol_Rpb4/RPC9_core"/>
</dbReference>
<dbReference type="GO" id="GO:0000166">
    <property type="term" value="F:nucleotide binding"/>
    <property type="evidence" value="ECO:0007669"/>
    <property type="project" value="InterPro"/>
</dbReference>
<dbReference type="InterPro" id="IPR030382">
    <property type="entry name" value="MeTrfase_TRM5/TYW2"/>
</dbReference>
<dbReference type="InterPro" id="IPR036871">
    <property type="entry name" value="PX_dom_sf"/>
</dbReference>
<dbReference type="SMART" id="SM00312">
    <property type="entry name" value="PX"/>
    <property type="match status" value="1"/>
</dbReference>
<feature type="compositionally biased region" description="Basic residues" evidence="12">
    <location>
        <begin position="310"/>
        <end position="325"/>
    </location>
</feature>
<comment type="similarity">
    <text evidence="11">Belongs to the TRM5 / TYW2 family.</text>
</comment>
<dbReference type="CDD" id="cd06869">
    <property type="entry name" value="PX_UP2_fungi"/>
    <property type="match status" value="1"/>
</dbReference>
<dbReference type="InterPro" id="IPR024555">
    <property type="entry name" value="PX-associated"/>
</dbReference>
<dbReference type="GO" id="GO:0052906">
    <property type="term" value="F:tRNA (guanine(37)-N1)-methyltransferase activity"/>
    <property type="evidence" value="ECO:0007669"/>
    <property type="project" value="UniProtKB-UniRule"/>
</dbReference>
<name>A0A395H5K7_9EURO</name>
<evidence type="ECO:0000259" key="13">
    <source>
        <dbReference type="PROSITE" id="PS50195"/>
    </source>
</evidence>
<keyword evidence="3 11" id="KW-0963">Cytoplasm</keyword>
<keyword evidence="6 11" id="KW-0949">S-adenosyl-L-methionine</keyword>
<dbReference type="Gene3D" id="3.30.1520.10">
    <property type="entry name" value="Phox-like domain"/>
    <property type="match status" value="1"/>
</dbReference>
<keyword evidence="7 11" id="KW-0819">tRNA processing</keyword>
<dbReference type="InterPro" id="IPR025792">
    <property type="entry name" value="tRNA_Gua_MeTrfase_euk"/>
</dbReference>
<feature type="compositionally biased region" description="Acidic residues" evidence="12">
    <location>
        <begin position="853"/>
        <end position="868"/>
    </location>
</feature>
<dbReference type="GO" id="GO:0005759">
    <property type="term" value="C:mitochondrial matrix"/>
    <property type="evidence" value="ECO:0007669"/>
    <property type="project" value="UniProtKB-SubCell"/>
</dbReference>
<evidence type="ECO:0000256" key="5">
    <source>
        <dbReference type="ARBA" id="ARBA00022679"/>
    </source>
</evidence>
<dbReference type="InterPro" id="IPR047168">
    <property type="entry name" value="LEC1-like"/>
</dbReference>
<evidence type="ECO:0000313" key="15">
    <source>
        <dbReference type="EMBL" id="RAL02966.1"/>
    </source>
</evidence>
<feature type="compositionally biased region" description="Low complexity" evidence="12">
    <location>
        <begin position="1127"/>
        <end position="1137"/>
    </location>
</feature>
<keyword evidence="9 11" id="KW-0539">Nucleus</keyword>
<feature type="domain" description="PX" evidence="13">
    <location>
        <begin position="201"/>
        <end position="378"/>
    </location>
</feature>
<evidence type="ECO:0000256" key="1">
    <source>
        <dbReference type="ARBA" id="ARBA00004123"/>
    </source>
</evidence>
<evidence type="ECO:0000256" key="3">
    <source>
        <dbReference type="ARBA" id="ARBA00022490"/>
    </source>
</evidence>
<dbReference type="Pfam" id="PF02475">
    <property type="entry name" value="TRM5-TYW2_MTfase"/>
    <property type="match status" value="1"/>
</dbReference>
<dbReference type="InterPro" id="IPR056744">
    <property type="entry name" value="TRM5/TYW2-like_N"/>
</dbReference>
<dbReference type="Proteomes" id="UP000249402">
    <property type="component" value="Unassembled WGS sequence"/>
</dbReference>
<feature type="binding site" evidence="11">
    <location>
        <begin position="1535"/>
        <end position="1536"/>
    </location>
    <ligand>
        <name>S-adenosyl-L-methionine</name>
        <dbReference type="ChEBI" id="CHEBI:59789"/>
    </ligand>
</feature>
<dbReference type="SMART" id="SM00657">
    <property type="entry name" value="RPOL4c"/>
    <property type="match status" value="1"/>
</dbReference>
<evidence type="ECO:0000256" key="4">
    <source>
        <dbReference type="ARBA" id="ARBA00022603"/>
    </source>
</evidence>
<comment type="catalytic activity">
    <reaction evidence="10 11">
        <text>guanosine(37) in tRNA + S-adenosyl-L-methionine = N(1)-methylguanosine(37) in tRNA + S-adenosyl-L-homocysteine + H(+)</text>
        <dbReference type="Rhea" id="RHEA:36899"/>
        <dbReference type="Rhea" id="RHEA-COMP:10145"/>
        <dbReference type="Rhea" id="RHEA-COMP:10147"/>
        <dbReference type="ChEBI" id="CHEBI:15378"/>
        <dbReference type="ChEBI" id="CHEBI:57856"/>
        <dbReference type="ChEBI" id="CHEBI:59789"/>
        <dbReference type="ChEBI" id="CHEBI:73542"/>
        <dbReference type="ChEBI" id="CHEBI:74269"/>
        <dbReference type="EC" id="2.1.1.228"/>
    </reaction>
</comment>
<dbReference type="PROSITE" id="PS50195">
    <property type="entry name" value="PX"/>
    <property type="match status" value="1"/>
</dbReference>